<dbReference type="Proteomes" id="UP000814176">
    <property type="component" value="Unassembled WGS sequence"/>
</dbReference>
<protein>
    <recommendedName>
        <fullName evidence="3">F-box domain-containing protein</fullName>
    </recommendedName>
</protein>
<organism evidence="1 2">
    <name type="scientific">Rhodofomes roseus</name>
    <dbReference type="NCBI Taxonomy" id="34475"/>
    <lineage>
        <taxon>Eukaryota</taxon>
        <taxon>Fungi</taxon>
        <taxon>Dikarya</taxon>
        <taxon>Basidiomycota</taxon>
        <taxon>Agaricomycotina</taxon>
        <taxon>Agaricomycetes</taxon>
        <taxon>Polyporales</taxon>
        <taxon>Rhodofomes</taxon>
    </lineage>
</organism>
<dbReference type="GeneID" id="72008523"/>
<dbReference type="RefSeq" id="XP_047776329.1">
    <property type="nucleotide sequence ID" value="XM_047927791.1"/>
</dbReference>
<proteinExistence type="predicted"/>
<reference evidence="1 2" key="1">
    <citation type="journal article" date="2021" name="Environ. Microbiol.">
        <title>Gene family expansions and transcriptome signatures uncover fungal adaptations to wood decay.</title>
        <authorList>
            <person name="Hage H."/>
            <person name="Miyauchi S."/>
            <person name="Viragh M."/>
            <person name="Drula E."/>
            <person name="Min B."/>
            <person name="Chaduli D."/>
            <person name="Navarro D."/>
            <person name="Favel A."/>
            <person name="Norest M."/>
            <person name="Lesage-Meessen L."/>
            <person name="Balint B."/>
            <person name="Merenyi Z."/>
            <person name="de Eugenio L."/>
            <person name="Morin E."/>
            <person name="Martinez A.T."/>
            <person name="Baldrian P."/>
            <person name="Stursova M."/>
            <person name="Martinez M.J."/>
            <person name="Novotny C."/>
            <person name="Magnuson J.K."/>
            <person name="Spatafora J.W."/>
            <person name="Maurice S."/>
            <person name="Pangilinan J."/>
            <person name="Andreopoulos W."/>
            <person name="LaButti K."/>
            <person name="Hundley H."/>
            <person name="Na H."/>
            <person name="Kuo A."/>
            <person name="Barry K."/>
            <person name="Lipzen A."/>
            <person name="Henrissat B."/>
            <person name="Riley R."/>
            <person name="Ahrendt S."/>
            <person name="Nagy L.G."/>
            <person name="Grigoriev I.V."/>
            <person name="Martin F."/>
            <person name="Rosso M.N."/>
        </authorList>
    </citation>
    <scope>NUCLEOTIDE SEQUENCE [LARGE SCALE GENOMIC DNA]</scope>
    <source>
        <strain evidence="1 2">CIRM-BRFM 1785</strain>
    </source>
</reference>
<accession>A0ABQ8K8I5</accession>
<evidence type="ECO:0008006" key="3">
    <source>
        <dbReference type="Google" id="ProtNLM"/>
    </source>
</evidence>
<keyword evidence="2" id="KW-1185">Reference proteome</keyword>
<comment type="caution">
    <text evidence="1">The sequence shown here is derived from an EMBL/GenBank/DDBJ whole genome shotgun (WGS) entry which is preliminary data.</text>
</comment>
<sequence length="448" mass="49916">MLPDLPSELCDIIIDHLWDDPSALAACSLVCCAWVPTTRLHKLRAVTLRTPARCLWLETLLDSPLVNSADIPLCVGELTVGANPNDTQYDSADTGAVWEHPGLVPLLCRFARVQCLRLDNLKWSPGAFPARAARQFMAAFPRLKRLVMKVAVFHSPEDLLLLLSAFPLLTSVAVSFVSWFNQDVVTHWTTSPRRPRKQSSEPIVLSLKSFTTDPTSYIAVITAASVSQNTWRLALDELEWIGHEKFHSDWMLARAYEQSAAFINPLSDITAHLFAVEGRGLLDIQPSLVSRLNLLHINITTMPGPQSWNSARVIPVSALDIREIRYTLGTVHASSVFTELGGRLAWMFLDRYLTSLLADHPHLVPNFNLDIDFDGEHADWHASLADIEDSFDMNLPMMVENGSRMCAIVQFSVDETGRPGKFYREIRWPKEPVATTPAGVQPDASTTG</sequence>
<gene>
    <name evidence="1" type="ORF">C8Q71DRAFT_860372</name>
</gene>
<name>A0ABQ8K8I5_9APHY</name>
<evidence type="ECO:0000313" key="2">
    <source>
        <dbReference type="Proteomes" id="UP000814176"/>
    </source>
</evidence>
<evidence type="ECO:0000313" key="1">
    <source>
        <dbReference type="EMBL" id="KAH9833589.1"/>
    </source>
</evidence>
<dbReference type="EMBL" id="JADCUA010000018">
    <property type="protein sequence ID" value="KAH9833589.1"/>
    <property type="molecule type" value="Genomic_DNA"/>
</dbReference>